<evidence type="ECO:0000313" key="3">
    <source>
        <dbReference type="Proteomes" id="UP000177707"/>
    </source>
</evidence>
<dbReference type="AlphaFoldDB" id="A0A1G2TZM4"/>
<evidence type="ECO:0000256" key="1">
    <source>
        <dbReference type="SAM" id="Phobius"/>
    </source>
</evidence>
<feature type="transmembrane region" description="Helical" evidence="1">
    <location>
        <begin position="168"/>
        <end position="186"/>
    </location>
</feature>
<reference evidence="2 3" key="1">
    <citation type="journal article" date="2016" name="Nat. Commun.">
        <title>Thousands of microbial genomes shed light on interconnected biogeochemical processes in an aquifer system.</title>
        <authorList>
            <person name="Anantharaman K."/>
            <person name="Brown C.T."/>
            <person name="Hug L.A."/>
            <person name="Sharon I."/>
            <person name="Castelle C.J."/>
            <person name="Probst A.J."/>
            <person name="Thomas B.C."/>
            <person name="Singh A."/>
            <person name="Wilkins M.J."/>
            <person name="Karaoz U."/>
            <person name="Brodie E.L."/>
            <person name="Williams K.H."/>
            <person name="Hubbard S.S."/>
            <person name="Banfield J.F."/>
        </authorList>
    </citation>
    <scope>NUCLEOTIDE SEQUENCE [LARGE SCALE GENOMIC DNA]</scope>
</reference>
<comment type="caution">
    <text evidence="2">The sequence shown here is derived from an EMBL/GenBank/DDBJ whole genome shotgun (WGS) entry which is preliminary data.</text>
</comment>
<evidence type="ECO:0008006" key="4">
    <source>
        <dbReference type="Google" id="ProtNLM"/>
    </source>
</evidence>
<keyword evidence="1" id="KW-0472">Membrane</keyword>
<feature type="transmembrane region" description="Helical" evidence="1">
    <location>
        <begin position="146"/>
        <end position="162"/>
    </location>
</feature>
<organism evidence="2 3">
    <name type="scientific">Candidatus Zambryskibacteria bacterium RIFCSPLOWO2_01_FULL_39_39</name>
    <dbReference type="NCBI Taxonomy" id="1802758"/>
    <lineage>
        <taxon>Bacteria</taxon>
        <taxon>Candidatus Zambryskiibacteriota</taxon>
    </lineage>
</organism>
<keyword evidence="1" id="KW-0812">Transmembrane</keyword>
<accession>A0A1G2TZM4</accession>
<feature type="transmembrane region" description="Helical" evidence="1">
    <location>
        <begin position="21"/>
        <end position="38"/>
    </location>
</feature>
<dbReference type="EMBL" id="MHWB01000002">
    <property type="protein sequence ID" value="OHB02727.1"/>
    <property type="molecule type" value="Genomic_DNA"/>
</dbReference>
<evidence type="ECO:0000313" key="2">
    <source>
        <dbReference type="EMBL" id="OHB02727.1"/>
    </source>
</evidence>
<sequence>MFSIKASLKYGWEKFKTNKEIAILTTLLVFAVSSLGNMDSRSIFWTLAVVIFSIIIRIGYTKIFLKISDGENTKFVEIFQEYKIFWRYLGVSILCGLAVLGGLILLIIPGIIWAVRFSFAGLIVVDTNIGPIVAMKESYAITKGKFWKLLGFFVVLGLINILGVLVLIVGLLVSVPVSIFAWIYVYRELSKTKAGLLETSSPQTI</sequence>
<dbReference type="InterPro" id="IPR010380">
    <property type="entry name" value="DUF975"/>
</dbReference>
<dbReference type="PANTHER" id="PTHR40076">
    <property type="entry name" value="MEMBRANE PROTEIN-RELATED"/>
    <property type="match status" value="1"/>
</dbReference>
<dbReference type="PANTHER" id="PTHR40076:SF1">
    <property type="entry name" value="MEMBRANE PROTEIN"/>
    <property type="match status" value="1"/>
</dbReference>
<proteinExistence type="predicted"/>
<feature type="transmembrane region" description="Helical" evidence="1">
    <location>
        <begin position="114"/>
        <end position="134"/>
    </location>
</feature>
<feature type="transmembrane region" description="Helical" evidence="1">
    <location>
        <begin position="85"/>
        <end position="108"/>
    </location>
</feature>
<dbReference type="Proteomes" id="UP000177707">
    <property type="component" value="Unassembled WGS sequence"/>
</dbReference>
<gene>
    <name evidence="2" type="ORF">A3A96_02670</name>
</gene>
<feature type="transmembrane region" description="Helical" evidence="1">
    <location>
        <begin position="44"/>
        <end position="65"/>
    </location>
</feature>
<keyword evidence="1" id="KW-1133">Transmembrane helix</keyword>
<protein>
    <recommendedName>
        <fullName evidence="4">Glycerophosphoryl diester phosphodiesterase membrane domain-containing protein</fullName>
    </recommendedName>
</protein>
<name>A0A1G2TZM4_9BACT</name>